<comment type="subcellular location">
    <subcellularLocation>
        <location evidence="1">Secreted</location>
    </subcellularLocation>
</comment>
<dbReference type="RefSeq" id="XP_002292567.1">
    <property type="nucleotide sequence ID" value="XM_002292531.1"/>
</dbReference>
<dbReference type="eggNOG" id="ENOG502TFS6">
    <property type="taxonomic scope" value="Eukaryota"/>
</dbReference>
<dbReference type="InParanoid" id="B8C8Z8"/>
<evidence type="ECO:0008006" key="9">
    <source>
        <dbReference type="Google" id="ProtNLM"/>
    </source>
</evidence>
<keyword evidence="6" id="KW-1133">Transmembrane helix</keyword>
<dbReference type="KEGG" id="tps:THAPSDRAFT_8262"/>
<evidence type="ECO:0000313" key="8">
    <source>
        <dbReference type="Proteomes" id="UP000001449"/>
    </source>
</evidence>
<keyword evidence="4" id="KW-0732">Signal</keyword>
<evidence type="ECO:0000256" key="1">
    <source>
        <dbReference type="ARBA" id="ARBA00004613"/>
    </source>
</evidence>
<evidence type="ECO:0000256" key="3">
    <source>
        <dbReference type="ARBA" id="ARBA00022536"/>
    </source>
</evidence>
<dbReference type="PANTHER" id="PTHR10740:SF14">
    <property type="entry name" value="EGF-LIKE DOMAIN-CONTAINING PROTEIN"/>
    <property type="match status" value="1"/>
</dbReference>
<evidence type="ECO:0000313" key="7">
    <source>
        <dbReference type="EMBL" id="EED89763.1"/>
    </source>
</evidence>
<dbReference type="GO" id="GO:0007173">
    <property type="term" value="P:epidermal growth factor receptor signaling pathway"/>
    <property type="evidence" value="ECO:0000318"/>
    <property type="project" value="GO_Central"/>
</dbReference>
<reference evidence="7 8" key="1">
    <citation type="journal article" date="2004" name="Science">
        <title>The genome of the diatom Thalassiosira pseudonana: ecology, evolution, and metabolism.</title>
        <authorList>
            <person name="Armbrust E.V."/>
            <person name="Berges J.A."/>
            <person name="Bowler C."/>
            <person name="Green B.R."/>
            <person name="Martinez D."/>
            <person name="Putnam N.H."/>
            <person name="Zhou S."/>
            <person name="Allen A.E."/>
            <person name="Apt K.E."/>
            <person name="Bechner M."/>
            <person name="Brzezinski M.A."/>
            <person name="Chaal B.K."/>
            <person name="Chiovitti A."/>
            <person name="Davis A.K."/>
            <person name="Demarest M.S."/>
            <person name="Detter J.C."/>
            <person name="Glavina T."/>
            <person name="Goodstein D."/>
            <person name="Hadi M.Z."/>
            <person name="Hellsten U."/>
            <person name="Hildebrand M."/>
            <person name="Jenkins B.D."/>
            <person name="Jurka J."/>
            <person name="Kapitonov V.V."/>
            <person name="Kroger N."/>
            <person name="Lau W.W."/>
            <person name="Lane T.W."/>
            <person name="Larimer F.W."/>
            <person name="Lippmeier J.C."/>
            <person name="Lucas S."/>
            <person name="Medina M."/>
            <person name="Montsant A."/>
            <person name="Obornik M."/>
            <person name="Parker M.S."/>
            <person name="Palenik B."/>
            <person name="Pazour G.J."/>
            <person name="Richardson P.M."/>
            <person name="Rynearson T.A."/>
            <person name="Saito M.A."/>
            <person name="Schwartz D.C."/>
            <person name="Thamatrakoln K."/>
            <person name="Valentin K."/>
            <person name="Vardi A."/>
            <person name="Wilkerson F.P."/>
            <person name="Rokhsar D.S."/>
        </authorList>
    </citation>
    <scope>NUCLEOTIDE SEQUENCE [LARGE SCALE GENOMIC DNA]</scope>
    <source>
        <strain evidence="7 8">CCMP1335</strain>
    </source>
</reference>
<dbReference type="EMBL" id="CM000646">
    <property type="protein sequence ID" value="EED89763.1"/>
    <property type="molecule type" value="Genomic_DNA"/>
</dbReference>
<proteinExistence type="predicted"/>
<dbReference type="AlphaFoldDB" id="B8C8Z8"/>
<organism evidence="7 8">
    <name type="scientific">Thalassiosira pseudonana</name>
    <name type="common">Marine diatom</name>
    <name type="synonym">Cyclotella nana</name>
    <dbReference type="NCBI Taxonomy" id="35128"/>
    <lineage>
        <taxon>Eukaryota</taxon>
        <taxon>Sar</taxon>
        <taxon>Stramenopiles</taxon>
        <taxon>Ochrophyta</taxon>
        <taxon>Bacillariophyta</taxon>
        <taxon>Coscinodiscophyceae</taxon>
        <taxon>Thalassiosirophycidae</taxon>
        <taxon>Thalassiosirales</taxon>
        <taxon>Thalassiosiraceae</taxon>
        <taxon>Thalassiosira</taxon>
    </lineage>
</organism>
<dbReference type="GO" id="GO:0008284">
    <property type="term" value="P:positive regulation of cell population proliferation"/>
    <property type="evidence" value="ECO:0000318"/>
    <property type="project" value="GO_Central"/>
</dbReference>
<dbReference type="HOGENOM" id="CLU_437781_0_0_1"/>
<dbReference type="GO" id="GO:0005576">
    <property type="term" value="C:extracellular region"/>
    <property type="evidence" value="ECO:0007669"/>
    <property type="project" value="UniProtKB-SubCell"/>
</dbReference>
<keyword evidence="6" id="KW-0812">Transmembrane</keyword>
<keyword evidence="3" id="KW-0245">EGF-like domain</keyword>
<evidence type="ECO:0000256" key="4">
    <source>
        <dbReference type="ARBA" id="ARBA00022729"/>
    </source>
</evidence>
<dbReference type="PANTHER" id="PTHR10740">
    <property type="entry name" value="TRANSFORMING GROWTH FACTOR ALPHA"/>
    <property type="match status" value="1"/>
</dbReference>
<keyword evidence="6" id="KW-0472">Membrane</keyword>
<reference evidence="7 8" key="2">
    <citation type="journal article" date="2008" name="Nature">
        <title>The Phaeodactylum genome reveals the evolutionary history of diatom genomes.</title>
        <authorList>
            <person name="Bowler C."/>
            <person name="Allen A.E."/>
            <person name="Badger J.H."/>
            <person name="Grimwood J."/>
            <person name="Jabbari K."/>
            <person name="Kuo A."/>
            <person name="Maheswari U."/>
            <person name="Martens C."/>
            <person name="Maumus F."/>
            <person name="Otillar R.P."/>
            <person name="Rayko E."/>
            <person name="Salamov A."/>
            <person name="Vandepoele K."/>
            <person name="Beszteri B."/>
            <person name="Gruber A."/>
            <person name="Heijde M."/>
            <person name="Katinka M."/>
            <person name="Mock T."/>
            <person name="Valentin K."/>
            <person name="Verret F."/>
            <person name="Berges J.A."/>
            <person name="Brownlee C."/>
            <person name="Cadoret J.P."/>
            <person name="Chiovitti A."/>
            <person name="Choi C.J."/>
            <person name="Coesel S."/>
            <person name="De Martino A."/>
            <person name="Detter J.C."/>
            <person name="Durkin C."/>
            <person name="Falciatore A."/>
            <person name="Fournet J."/>
            <person name="Haruta M."/>
            <person name="Huysman M.J."/>
            <person name="Jenkins B.D."/>
            <person name="Jiroutova K."/>
            <person name="Jorgensen R.E."/>
            <person name="Joubert Y."/>
            <person name="Kaplan A."/>
            <person name="Kroger N."/>
            <person name="Kroth P.G."/>
            <person name="La Roche J."/>
            <person name="Lindquist E."/>
            <person name="Lommer M."/>
            <person name="Martin-Jezequel V."/>
            <person name="Lopez P.J."/>
            <person name="Lucas S."/>
            <person name="Mangogna M."/>
            <person name="McGinnis K."/>
            <person name="Medlin L.K."/>
            <person name="Montsant A."/>
            <person name="Oudot-Le Secq M.P."/>
            <person name="Napoli C."/>
            <person name="Obornik M."/>
            <person name="Parker M.S."/>
            <person name="Petit J.L."/>
            <person name="Porcel B.M."/>
            <person name="Poulsen N."/>
            <person name="Robison M."/>
            <person name="Rychlewski L."/>
            <person name="Rynearson T.A."/>
            <person name="Schmutz J."/>
            <person name="Shapiro H."/>
            <person name="Siaut M."/>
            <person name="Stanley M."/>
            <person name="Sussman M.R."/>
            <person name="Taylor A.R."/>
            <person name="Vardi A."/>
            <person name="von Dassow P."/>
            <person name="Vyverman W."/>
            <person name="Willis A."/>
            <person name="Wyrwicz L.S."/>
            <person name="Rokhsar D.S."/>
            <person name="Weissenbach J."/>
            <person name="Armbrust E.V."/>
            <person name="Green B.R."/>
            <person name="Van de Peer Y."/>
            <person name="Grigoriev I.V."/>
        </authorList>
    </citation>
    <scope>NUCLEOTIDE SEQUENCE [LARGE SCALE GENOMIC DNA]</scope>
    <source>
        <strain evidence="7 8">CCMP1335</strain>
    </source>
</reference>
<keyword evidence="2" id="KW-0964">Secreted</keyword>
<name>B8C8Z8_THAPS</name>
<dbReference type="GO" id="GO:0045840">
    <property type="term" value="P:positive regulation of mitotic nuclear division"/>
    <property type="evidence" value="ECO:0000318"/>
    <property type="project" value="GO_Central"/>
</dbReference>
<protein>
    <recommendedName>
        <fullName evidence="9">EGF-like domain-containing protein</fullName>
    </recommendedName>
</protein>
<dbReference type="GeneID" id="7451037"/>
<keyword evidence="8" id="KW-1185">Reference proteome</keyword>
<feature type="transmembrane region" description="Helical" evidence="6">
    <location>
        <begin position="181"/>
        <end position="201"/>
    </location>
</feature>
<dbReference type="PaxDb" id="35128-Thaps8262"/>
<sequence>MNREEIKDFLARDLERLRTVNTGSGGSLVVRPVPSVIQNRDDGDAGGGGVAVMKGLSGGAWGVDQDADDQARDMKEEEEYDDEIQLTQSTHSFLFTEDICSLPFLFALTIVALLDNLEESSSDNRLGVPVQVGYQVRTAQYLGLVIGLLMEEEIPTTLYLLRMIPRNSLREKLPKVEYYKFLFWALVRMAMGYMFYMNMFVVVAQATGVIDIFYDVLALQFVQQLDDICFTLSTMDVFGKRLKHASKKKYFRTDFDRVPFKRRRKMTVFMKVLYFINLILMMAGMVLVSLNQSRGKYHADSITVTFGNDVWENAYVKVSPDGNKGTNTTNGYDEMVLVYSWFNGVYKREGMHDRRPVYVEQNKFDHSAYETTIPAEIKYCKSEGAWVVTHSVISKSRTDDECRSTCHCDTNDLFRAKTDCPWILKSQPTSEFDLFEVPENWLIWIGTVSNSAQLSLTDNQCQDSIDCNYHGQCIDGSCVCNDGGGEVTRLLFQFYLGTHCEQAITCVALIGDWGDTWSIVPIADTLWSIYDRPIFVYNGGLEAVNITVPKNDVLTLQYSGSRWYGMSFEGLQNRSDEEWVAVSLEYHAFWNQAYNDVTKFVSDSTRSSTPIGTDFYLIGERDERHGVSDPA</sequence>
<dbReference type="Proteomes" id="UP000001449">
    <property type="component" value="Chromosome 10"/>
</dbReference>
<accession>B8C8Z8</accession>
<gene>
    <name evidence="7" type="ORF">THAPSDRAFT_8262</name>
</gene>
<evidence type="ECO:0000256" key="6">
    <source>
        <dbReference type="SAM" id="Phobius"/>
    </source>
</evidence>
<dbReference type="OMA" id="AFWNQAY"/>
<feature type="transmembrane region" description="Helical" evidence="6">
    <location>
        <begin position="272"/>
        <end position="290"/>
    </location>
</feature>
<evidence type="ECO:0000256" key="5">
    <source>
        <dbReference type="ARBA" id="ARBA00023157"/>
    </source>
</evidence>
<evidence type="ECO:0000256" key="2">
    <source>
        <dbReference type="ARBA" id="ARBA00022525"/>
    </source>
</evidence>
<keyword evidence="5" id="KW-1015">Disulfide bond</keyword>